<dbReference type="PANTHER" id="PTHR30612">
    <property type="entry name" value="SECA INNER MEMBRANE COMPONENT OF SEC PROTEIN SECRETION SYSTEM"/>
    <property type="match status" value="1"/>
</dbReference>
<dbReference type="GO" id="GO:0005524">
    <property type="term" value="F:ATP binding"/>
    <property type="evidence" value="ECO:0007669"/>
    <property type="project" value="InterPro"/>
</dbReference>
<accession>A0A814FVN7</accession>
<protein>
    <recommendedName>
        <fullName evidence="3">SecA family profile domain-containing protein</fullName>
    </recommendedName>
</protein>
<gene>
    <name evidence="4" type="ORF">OXX778_LOCUS15895</name>
</gene>
<comment type="caution">
    <text evidence="4">The sequence shown here is derived from an EMBL/GenBank/DDBJ whole genome shotgun (WGS) entry which is preliminary data.</text>
</comment>
<organism evidence="4 5">
    <name type="scientific">Brachionus calyciflorus</name>
    <dbReference type="NCBI Taxonomy" id="104777"/>
    <lineage>
        <taxon>Eukaryota</taxon>
        <taxon>Metazoa</taxon>
        <taxon>Spiralia</taxon>
        <taxon>Gnathifera</taxon>
        <taxon>Rotifera</taxon>
        <taxon>Eurotatoria</taxon>
        <taxon>Monogononta</taxon>
        <taxon>Pseudotrocha</taxon>
        <taxon>Ploima</taxon>
        <taxon>Brachionidae</taxon>
        <taxon>Brachionus</taxon>
    </lineage>
</organism>
<evidence type="ECO:0000256" key="2">
    <source>
        <dbReference type="ARBA" id="ARBA00023010"/>
    </source>
</evidence>
<dbReference type="AlphaFoldDB" id="A0A814FVN7"/>
<dbReference type="Gene3D" id="3.40.50.300">
    <property type="entry name" value="P-loop containing nucleotide triphosphate hydrolases"/>
    <property type="match status" value="1"/>
</dbReference>
<dbReference type="GO" id="GO:0006605">
    <property type="term" value="P:protein targeting"/>
    <property type="evidence" value="ECO:0007669"/>
    <property type="project" value="InterPro"/>
</dbReference>
<dbReference type="GO" id="GO:0006886">
    <property type="term" value="P:intracellular protein transport"/>
    <property type="evidence" value="ECO:0007669"/>
    <property type="project" value="InterPro"/>
</dbReference>
<name>A0A814FVN7_9BILA</name>
<evidence type="ECO:0000256" key="1">
    <source>
        <dbReference type="ARBA" id="ARBA00022927"/>
    </source>
</evidence>
<dbReference type="PANTHER" id="PTHR30612:SF0">
    <property type="entry name" value="CHLOROPLAST PROTEIN-TRANSPORTING ATPASE"/>
    <property type="match status" value="1"/>
</dbReference>
<sequence length="200" mass="23075">MYKIKFSTYIPSIYGQRKLVFRKVADTLVTTKVDYFLRFKDEIDKRILGTVNLDVKRAVLVLFYKIETLNSFFASPQMEAYRVNDDVKILKEDVTLNDKIYLIQKTTTSGKITLLTRSFGRGIDFIFSSRSMLNNGGVHVIQTFFSDDPSEEIQIMGRTARQGETGSYSLILMDEDLEKFFGTSYKVNLETMRSNALVYL</sequence>
<reference evidence="4" key="1">
    <citation type="submission" date="2021-02" db="EMBL/GenBank/DDBJ databases">
        <authorList>
            <person name="Nowell W R."/>
        </authorList>
    </citation>
    <scope>NUCLEOTIDE SEQUENCE</scope>
    <source>
        <strain evidence="4">Ploen Becks lab</strain>
    </source>
</reference>
<feature type="domain" description="SecA family profile" evidence="3">
    <location>
        <begin position="1"/>
        <end position="200"/>
    </location>
</feature>
<evidence type="ECO:0000313" key="4">
    <source>
        <dbReference type="EMBL" id="CAF0990699.1"/>
    </source>
</evidence>
<keyword evidence="5" id="KW-1185">Reference proteome</keyword>
<dbReference type="InterPro" id="IPR000185">
    <property type="entry name" value="SecA"/>
</dbReference>
<keyword evidence="1" id="KW-0813">Transport</keyword>
<proteinExistence type="predicted"/>
<dbReference type="OrthoDB" id="7614088at2759"/>
<dbReference type="PROSITE" id="PS51196">
    <property type="entry name" value="SECA_MOTOR_DEAD"/>
    <property type="match status" value="1"/>
</dbReference>
<evidence type="ECO:0000313" key="5">
    <source>
        <dbReference type="Proteomes" id="UP000663879"/>
    </source>
</evidence>
<keyword evidence="1" id="KW-0653">Protein transport</keyword>
<evidence type="ECO:0000259" key="3">
    <source>
        <dbReference type="PROSITE" id="PS51196"/>
    </source>
</evidence>
<dbReference type="InterPro" id="IPR014018">
    <property type="entry name" value="SecA_motor_DEAD"/>
</dbReference>
<dbReference type="Proteomes" id="UP000663879">
    <property type="component" value="Unassembled WGS sequence"/>
</dbReference>
<dbReference type="InterPro" id="IPR027417">
    <property type="entry name" value="P-loop_NTPase"/>
</dbReference>
<dbReference type="EMBL" id="CAJNOC010003612">
    <property type="protein sequence ID" value="CAF0990699.1"/>
    <property type="molecule type" value="Genomic_DNA"/>
</dbReference>
<dbReference type="SUPFAM" id="SSF52540">
    <property type="entry name" value="P-loop containing nucleoside triphosphate hydrolases"/>
    <property type="match status" value="1"/>
</dbReference>
<keyword evidence="2" id="KW-0811">Translocation</keyword>